<keyword evidence="1" id="KW-0732">Signal</keyword>
<sequence length="543" mass="58628">MRISRIAAAAGGVLIASALVLSGCASDTPDDNNGGGSASTGVVNVAWSEPENPLIPANTNEVNGGQILNNIFAGLVYYKADGSWDYDAAESIESDDYINWTIKLKADQKFSDGTPVTAESFVKAWQWAASNPDLLNQWWFIDAIAFKGGTYDGGDNTLALDVVDDTTFTVELASPRADFPIALGYTVFFPLPESFFDDPDAFGEAPIGNGPYKLAEDGWVHGESLALVPNDSYTGPRKAQNGGLNFKVYATLDAAYADLLSDNVDIVDSVPTSALGTFKDELGDRAVEQATAVFQSFTIQYGLEHFGDDEEGVLRREAISHAINRSEITDVIFQGTRTPAEDFTSPVIAGFDPASIEGSDVLKYDPELAKELWTQADAIAPWSGTFQLAYNADGGHQEWVDATVNSIKNALGIDAVGLPYPDFAGLRTEVNDRTIKAAFRSGWQFDFPSQANILGALYVTGAGSNDADFSNAEFDDLFRQGLASPTQEEQSKLFNQAQGILFQELPAIPLWYGAVTAGYSTLVDNVEFGWDSWPILYNITKSE</sequence>
<evidence type="ECO:0000259" key="2">
    <source>
        <dbReference type="Pfam" id="PF00496"/>
    </source>
</evidence>
<dbReference type="KEGG" id="lyk:FLP23_06065"/>
<dbReference type="Gene3D" id="3.40.190.10">
    <property type="entry name" value="Periplasmic binding protein-like II"/>
    <property type="match status" value="1"/>
</dbReference>
<proteinExistence type="predicted"/>
<evidence type="ECO:0000256" key="1">
    <source>
        <dbReference type="SAM" id="SignalP"/>
    </source>
</evidence>
<reference evidence="3 4" key="1">
    <citation type="submission" date="2019-09" db="EMBL/GenBank/DDBJ databases">
        <title>Genome sequencing of strain KACC 19322.</title>
        <authorList>
            <person name="Heo J."/>
            <person name="Kim S.-J."/>
            <person name="Kim J.-S."/>
            <person name="Hong S.-B."/>
            <person name="Kwon S.-W."/>
        </authorList>
    </citation>
    <scope>NUCLEOTIDE SEQUENCE [LARGE SCALE GENOMIC DNA]</scope>
    <source>
        <strain evidence="3 4">KACC 19322</strain>
    </source>
</reference>
<dbReference type="PANTHER" id="PTHR30290:SF83">
    <property type="entry name" value="ABC TRANSPORTER SUBSTRATE-BINDING PROTEIN"/>
    <property type="match status" value="1"/>
</dbReference>
<dbReference type="Proteomes" id="UP000322159">
    <property type="component" value="Chromosome"/>
</dbReference>
<dbReference type="OrthoDB" id="9046151at2"/>
<protein>
    <submittedName>
        <fullName evidence="3">ABC transporter substrate-binding protein</fullName>
    </submittedName>
</protein>
<dbReference type="PIRSF" id="PIRSF002741">
    <property type="entry name" value="MppA"/>
    <property type="match status" value="1"/>
</dbReference>
<dbReference type="AlphaFoldDB" id="A0A5C1Y6S1"/>
<evidence type="ECO:0000313" key="4">
    <source>
        <dbReference type="Proteomes" id="UP000322159"/>
    </source>
</evidence>
<feature type="chain" id="PRO_5023139272" evidence="1">
    <location>
        <begin position="26"/>
        <end position="543"/>
    </location>
</feature>
<organism evidence="3 4">
    <name type="scientific">Protaetiibacter larvae</name>
    <dbReference type="NCBI Taxonomy" id="2592654"/>
    <lineage>
        <taxon>Bacteria</taxon>
        <taxon>Bacillati</taxon>
        <taxon>Actinomycetota</taxon>
        <taxon>Actinomycetes</taxon>
        <taxon>Micrococcales</taxon>
        <taxon>Microbacteriaceae</taxon>
        <taxon>Protaetiibacter</taxon>
    </lineage>
</organism>
<dbReference type="InterPro" id="IPR000914">
    <property type="entry name" value="SBP_5_dom"/>
</dbReference>
<dbReference type="Pfam" id="PF00496">
    <property type="entry name" value="SBP_bac_5"/>
    <property type="match status" value="1"/>
</dbReference>
<dbReference type="GO" id="GO:0015833">
    <property type="term" value="P:peptide transport"/>
    <property type="evidence" value="ECO:0007669"/>
    <property type="project" value="TreeGrafter"/>
</dbReference>
<dbReference type="GO" id="GO:1904680">
    <property type="term" value="F:peptide transmembrane transporter activity"/>
    <property type="evidence" value="ECO:0007669"/>
    <property type="project" value="TreeGrafter"/>
</dbReference>
<dbReference type="GO" id="GO:0043190">
    <property type="term" value="C:ATP-binding cassette (ABC) transporter complex"/>
    <property type="evidence" value="ECO:0007669"/>
    <property type="project" value="InterPro"/>
</dbReference>
<evidence type="ECO:0000313" key="3">
    <source>
        <dbReference type="EMBL" id="QEO09604.1"/>
    </source>
</evidence>
<dbReference type="GO" id="GO:0042597">
    <property type="term" value="C:periplasmic space"/>
    <property type="evidence" value="ECO:0007669"/>
    <property type="project" value="UniProtKB-ARBA"/>
</dbReference>
<dbReference type="CDD" id="cd00995">
    <property type="entry name" value="PBP2_NikA_DppA_OppA_like"/>
    <property type="match status" value="1"/>
</dbReference>
<dbReference type="InterPro" id="IPR030678">
    <property type="entry name" value="Peptide/Ni-bd"/>
</dbReference>
<feature type="domain" description="Solute-binding protein family 5" evidence="2">
    <location>
        <begin position="88"/>
        <end position="462"/>
    </location>
</feature>
<dbReference type="InterPro" id="IPR039424">
    <property type="entry name" value="SBP_5"/>
</dbReference>
<feature type="signal peptide" evidence="1">
    <location>
        <begin position="1"/>
        <end position="25"/>
    </location>
</feature>
<dbReference type="RefSeq" id="WP_149325025.1">
    <property type="nucleotide sequence ID" value="NZ_CP043504.1"/>
</dbReference>
<dbReference type="PROSITE" id="PS51257">
    <property type="entry name" value="PROKAR_LIPOPROTEIN"/>
    <property type="match status" value="1"/>
</dbReference>
<gene>
    <name evidence="3" type="ORF">FLP23_06065</name>
</gene>
<dbReference type="EMBL" id="CP043504">
    <property type="protein sequence ID" value="QEO09604.1"/>
    <property type="molecule type" value="Genomic_DNA"/>
</dbReference>
<dbReference type="Gene3D" id="3.10.105.10">
    <property type="entry name" value="Dipeptide-binding Protein, Domain 3"/>
    <property type="match status" value="1"/>
</dbReference>
<dbReference type="PANTHER" id="PTHR30290">
    <property type="entry name" value="PERIPLASMIC BINDING COMPONENT OF ABC TRANSPORTER"/>
    <property type="match status" value="1"/>
</dbReference>
<name>A0A5C1Y6S1_9MICO</name>
<dbReference type="Gene3D" id="3.90.76.10">
    <property type="entry name" value="Dipeptide-binding Protein, Domain 1"/>
    <property type="match status" value="1"/>
</dbReference>
<keyword evidence="4" id="KW-1185">Reference proteome</keyword>
<accession>A0A5C1Y6S1</accession>
<dbReference type="SUPFAM" id="SSF53850">
    <property type="entry name" value="Periplasmic binding protein-like II"/>
    <property type="match status" value="1"/>
</dbReference>